<reference evidence="2 3" key="1">
    <citation type="submission" date="2018-01" db="EMBL/GenBank/DDBJ databases">
        <title>Genomic Encyclopedia of Type Strains, Phase III (KMG-III): the genomes of soil and plant-associated and newly described type strains.</title>
        <authorList>
            <person name="Whitman W."/>
        </authorList>
    </citation>
    <scope>NUCLEOTIDE SEQUENCE [LARGE SCALE GENOMIC DNA]</scope>
    <source>
        <strain evidence="2 3">JCM 18070</strain>
    </source>
</reference>
<evidence type="ECO:0000313" key="2">
    <source>
        <dbReference type="EMBL" id="POR46751.1"/>
    </source>
</evidence>
<dbReference type="RefSeq" id="WP_103707186.1">
    <property type="nucleotide sequence ID" value="NZ_PQGA01000022.1"/>
</dbReference>
<accession>A0A2S4LWC9</accession>
<organism evidence="2 3">
    <name type="scientific">Paraburkholderia eburnea</name>
    <dbReference type="NCBI Taxonomy" id="1189126"/>
    <lineage>
        <taxon>Bacteria</taxon>
        <taxon>Pseudomonadati</taxon>
        <taxon>Pseudomonadota</taxon>
        <taxon>Betaproteobacteria</taxon>
        <taxon>Burkholderiales</taxon>
        <taxon>Burkholderiaceae</taxon>
        <taxon>Paraburkholderia</taxon>
    </lineage>
</organism>
<keyword evidence="3" id="KW-1185">Reference proteome</keyword>
<name>A0A2S4LWC9_9BURK</name>
<protein>
    <submittedName>
        <fullName evidence="2">Virus tail fiber assembly protein lambda gpK</fullName>
    </submittedName>
</protein>
<dbReference type="AlphaFoldDB" id="A0A2S4LWC9"/>
<dbReference type="Pfam" id="PF02413">
    <property type="entry name" value="Caudo_TAP"/>
    <property type="match status" value="1"/>
</dbReference>
<dbReference type="Proteomes" id="UP000237381">
    <property type="component" value="Unassembled WGS sequence"/>
</dbReference>
<dbReference type="InterPro" id="IPR003458">
    <property type="entry name" value="Phage_T4_Gp38_tail_assem"/>
</dbReference>
<feature type="region of interest" description="Disordered" evidence="1">
    <location>
        <begin position="195"/>
        <end position="225"/>
    </location>
</feature>
<evidence type="ECO:0000313" key="3">
    <source>
        <dbReference type="Proteomes" id="UP000237381"/>
    </source>
</evidence>
<dbReference type="EMBL" id="PQGA01000022">
    <property type="protein sequence ID" value="POR46751.1"/>
    <property type="molecule type" value="Genomic_DNA"/>
</dbReference>
<gene>
    <name evidence="2" type="ORF">B0G62_12267</name>
</gene>
<sequence length="225" mass="24151">MLIHQYDNATGQYISSNLADPDPKNLDRWLVPAFSTDIALPERARNEWPFFVDGAWALKPDYRGQMLYRTADGTAAELLMPGIAPADAGLTTTPRPSDQYVWSDGGWALDPVIVAAQKRAAAMQEFEALLALARAANAGKADAYAAGLLSPAQAALFKAWANYQLDLVRVIDSADFPNDFAWPAKPDPDAIAAQVEADARAKAEAEAQENAAQQAASNDTTTAAE</sequence>
<evidence type="ECO:0000256" key="1">
    <source>
        <dbReference type="SAM" id="MobiDB-lite"/>
    </source>
</evidence>
<comment type="caution">
    <text evidence="2">The sequence shown here is derived from an EMBL/GenBank/DDBJ whole genome shotgun (WGS) entry which is preliminary data.</text>
</comment>
<proteinExistence type="predicted"/>
<dbReference type="OrthoDB" id="9027476at2"/>